<comment type="caution">
    <text evidence="10">The sequence shown here is derived from an EMBL/GenBank/DDBJ whole genome shotgun (WGS) entry which is preliminary data.</text>
</comment>
<dbReference type="GO" id="GO:0005737">
    <property type="term" value="C:cytoplasm"/>
    <property type="evidence" value="ECO:0007669"/>
    <property type="project" value="UniProtKB-SubCell"/>
</dbReference>
<accession>A0AA42CPG4</accession>
<dbReference type="PANTHER" id="PTHR30272">
    <property type="entry name" value="3-HYDROXYACYL-[ACYL-CARRIER-PROTEIN] DEHYDRATASE"/>
    <property type="match status" value="1"/>
</dbReference>
<dbReference type="InterPro" id="IPR029069">
    <property type="entry name" value="HotDog_dom_sf"/>
</dbReference>
<dbReference type="SUPFAM" id="SSF54637">
    <property type="entry name" value="Thioesterase/thiol ester dehydrase-isomerase"/>
    <property type="match status" value="1"/>
</dbReference>
<name>A0AA42CPG4_9HYPH</name>
<evidence type="ECO:0000256" key="9">
    <source>
        <dbReference type="HAMAP-Rule" id="MF_00406"/>
    </source>
</evidence>
<dbReference type="GO" id="GO:0019171">
    <property type="term" value="F:(3R)-hydroxyacyl-[acyl-carrier-protein] dehydratase activity"/>
    <property type="evidence" value="ECO:0007669"/>
    <property type="project" value="UniProtKB-EC"/>
</dbReference>
<dbReference type="EMBL" id="JAMOIM010000015">
    <property type="protein sequence ID" value="MCW6510397.1"/>
    <property type="molecule type" value="Genomic_DNA"/>
</dbReference>
<reference evidence="10" key="1">
    <citation type="submission" date="2022-05" db="EMBL/GenBank/DDBJ databases">
        <authorList>
            <person name="Pankratov T."/>
        </authorList>
    </citation>
    <scope>NUCLEOTIDE SEQUENCE</scope>
    <source>
        <strain evidence="10">BP6-180914</strain>
    </source>
</reference>
<evidence type="ECO:0000256" key="6">
    <source>
        <dbReference type="ARBA" id="ARBA00023098"/>
    </source>
</evidence>
<keyword evidence="7 9" id="KW-0456">Lyase</keyword>
<sequence>MNAPTPSPLASEDGGTLATMDILELLERLPHRYPFLLVDKIVAIKADESCIGIKNVTFNEPQFQGHFPGRPVMPGVMIIEGMAQTAGAICVRAQGLDTPKLVYFMTIDKAKFRKPVGPGDTLEYHLVRINKRRNMWWYKGEAKVDGAIVCEAEISAMLVMDDAKR</sequence>
<dbReference type="RefSeq" id="WP_282586859.1">
    <property type="nucleotide sequence ID" value="NZ_JAMOIM010000015.1"/>
</dbReference>
<dbReference type="GO" id="GO:0009245">
    <property type="term" value="P:lipid A biosynthetic process"/>
    <property type="evidence" value="ECO:0007669"/>
    <property type="project" value="UniProtKB-UniRule"/>
</dbReference>
<gene>
    <name evidence="9 10" type="primary">fabZ</name>
    <name evidence="10" type="ORF">M8523_20470</name>
</gene>
<proteinExistence type="inferred from homology"/>
<dbReference type="Pfam" id="PF07977">
    <property type="entry name" value="FabA"/>
    <property type="match status" value="1"/>
</dbReference>
<evidence type="ECO:0000256" key="1">
    <source>
        <dbReference type="ARBA" id="ARBA00004496"/>
    </source>
</evidence>
<keyword evidence="5 9" id="KW-0441">Lipid A biosynthesis</keyword>
<dbReference type="PANTHER" id="PTHR30272:SF1">
    <property type="entry name" value="3-HYDROXYACYL-[ACYL-CARRIER-PROTEIN] DEHYDRATASE"/>
    <property type="match status" value="1"/>
</dbReference>
<comment type="subcellular location">
    <subcellularLocation>
        <location evidence="1 9">Cytoplasm</location>
    </subcellularLocation>
</comment>
<dbReference type="NCBIfam" id="TIGR01750">
    <property type="entry name" value="fabZ"/>
    <property type="match status" value="1"/>
</dbReference>
<dbReference type="Proteomes" id="UP001165667">
    <property type="component" value="Unassembled WGS sequence"/>
</dbReference>
<evidence type="ECO:0000256" key="7">
    <source>
        <dbReference type="ARBA" id="ARBA00023239"/>
    </source>
</evidence>
<dbReference type="Gene3D" id="3.10.129.10">
    <property type="entry name" value="Hotdog Thioesterase"/>
    <property type="match status" value="1"/>
</dbReference>
<keyword evidence="4 9" id="KW-0444">Lipid biosynthesis</keyword>
<dbReference type="AlphaFoldDB" id="A0AA42CPG4"/>
<evidence type="ECO:0000256" key="8">
    <source>
        <dbReference type="ARBA" id="ARBA00025049"/>
    </source>
</evidence>
<evidence type="ECO:0000256" key="5">
    <source>
        <dbReference type="ARBA" id="ARBA00022556"/>
    </source>
</evidence>
<protein>
    <recommendedName>
        <fullName evidence="9">3-hydroxyacyl-[acyl-carrier-protein] dehydratase FabZ</fullName>
        <ecNumber evidence="9">4.2.1.59</ecNumber>
    </recommendedName>
    <alternativeName>
        <fullName evidence="9">(3R)-hydroxymyristoyl-[acyl-carrier-protein] dehydratase</fullName>
        <shortName evidence="9">(3R)-hydroxymyristoyl-ACP dehydrase</shortName>
    </alternativeName>
    <alternativeName>
        <fullName evidence="9">Beta-hydroxyacyl-ACP dehydratase</fullName>
    </alternativeName>
</protein>
<evidence type="ECO:0000313" key="11">
    <source>
        <dbReference type="Proteomes" id="UP001165667"/>
    </source>
</evidence>
<organism evidence="10 11">
    <name type="scientific">Lichenifustis flavocetrariae</name>
    <dbReference type="NCBI Taxonomy" id="2949735"/>
    <lineage>
        <taxon>Bacteria</taxon>
        <taxon>Pseudomonadati</taxon>
        <taxon>Pseudomonadota</taxon>
        <taxon>Alphaproteobacteria</taxon>
        <taxon>Hyphomicrobiales</taxon>
        <taxon>Lichenihabitantaceae</taxon>
        <taxon>Lichenifustis</taxon>
    </lineage>
</organism>
<feature type="active site" evidence="9">
    <location>
        <position position="66"/>
    </location>
</feature>
<dbReference type="EC" id="4.2.1.59" evidence="9"/>
<evidence type="ECO:0000256" key="3">
    <source>
        <dbReference type="ARBA" id="ARBA00022490"/>
    </source>
</evidence>
<dbReference type="GO" id="GO:0006633">
    <property type="term" value="P:fatty acid biosynthetic process"/>
    <property type="evidence" value="ECO:0007669"/>
    <property type="project" value="UniProtKB-UniRule"/>
</dbReference>
<comment type="similarity">
    <text evidence="2 9">Belongs to the thioester dehydratase family. FabZ subfamily.</text>
</comment>
<evidence type="ECO:0000256" key="4">
    <source>
        <dbReference type="ARBA" id="ARBA00022516"/>
    </source>
</evidence>
<dbReference type="NCBIfam" id="NF000582">
    <property type="entry name" value="PRK00006.1"/>
    <property type="match status" value="1"/>
</dbReference>
<keyword evidence="11" id="KW-1185">Reference proteome</keyword>
<evidence type="ECO:0000256" key="2">
    <source>
        <dbReference type="ARBA" id="ARBA00009174"/>
    </source>
</evidence>
<dbReference type="CDD" id="cd01288">
    <property type="entry name" value="FabZ"/>
    <property type="match status" value="1"/>
</dbReference>
<evidence type="ECO:0000313" key="10">
    <source>
        <dbReference type="EMBL" id="MCW6510397.1"/>
    </source>
</evidence>
<dbReference type="InterPro" id="IPR010084">
    <property type="entry name" value="FabZ"/>
</dbReference>
<dbReference type="GO" id="GO:0016020">
    <property type="term" value="C:membrane"/>
    <property type="evidence" value="ECO:0007669"/>
    <property type="project" value="GOC"/>
</dbReference>
<keyword evidence="6 9" id="KW-0443">Lipid metabolism</keyword>
<comment type="function">
    <text evidence="8 9">Involved in unsaturated fatty acids biosynthesis. Catalyzes the dehydration of short chain beta-hydroxyacyl-ACPs and long chain saturated and unsaturated beta-hydroxyacyl-ACPs.</text>
</comment>
<dbReference type="InterPro" id="IPR013114">
    <property type="entry name" value="FabA_FabZ"/>
</dbReference>
<keyword evidence="3 9" id="KW-0963">Cytoplasm</keyword>
<dbReference type="HAMAP" id="MF_00406">
    <property type="entry name" value="FabZ"/>
    <property type="match status" value="1"/>
</dbReference>
<dbReference type="FunFam" id="3.10.129.10:FF:000001">
    <property type="entry name" value="3-hydroxyacyl-[acyl-carrier-protein] dehydratase FabZ"/>
    <property type="match status" value="1"/>
</dbReference>
<comment type="catalytic activity">
    <reaction evidence="9">
        <text>a (3R)-hydroxyacyl-[ACP] = a (2E)-enoyl-[ACP] + H2O</text>
        <dbReference type="Rhea" id="RHEA:13097"/>
        <dbReference type="Rhea" id="RHEA-COMP:9925"/>
        <dbReference type="Rhea" id="RHEA-COMP:9945"/>
        <dbReference type="ChEBI" id="CHEBI:15377"/>
        <dbReference type="ChEBI" id="CHEBI:78784"/>
        <dbReference type="ChEBI" id="CHEBI:78827"/>
        <dbReference type="EC" id="4.2.1.59"/>
    </reaction>
</comment>